<comment type="subcellular location">
    <subcellularLocation>
        <location evidence="1">Nucleus</location>
    </subcellularLocation>
</comment>
<keyword evidence="4" id="KW-0808">Transferase</keyword>
<dbReference type="InterPro" id="IPR036361">
    <property type="entry name" value="SAP_dom_sf"/>
</dbReference>
<dbReference type="EMBL" id="MU004239">
    <property type="protein sequence ID" value="KAF2666286.1"/>
    <property type="molecule type" value="Genomic_DNA"/>
</dbReference>
<evidence type="ECO:0000256" key="9">
    <source>
        <dbReference type="ARBA" id="ARBA00023242"/>
    </source>
</evidence>
<evidence type="ECO:0000259" key="12">
    <source>
        <dbReference type="PROSITE" id="PS50800"/>
    </source>
</evidence>
<evidence type="ECO:0000313" key="15">
    <source>
        <dbReference type="EMBL" id="KAF2666286.1"/>
    </source>
</evidence>
<feature type="region of interest" description="Disordered" evidence="11">
    <location>
        <begin position="371"/>
        <end position="485"/>
    </location>
</feature>
<evidence type="ECO:0000256" key="8">
    <source>
        <dbReference type="ARBA" id="ARBA00022833"/>
    </source>
</evidence>
<gene>
    <name evidence="15" type="ORF">BT63DRAFT_416679</name>
</gene>
<comment type="pathway">
    <text evidence="2">Protein modification; protein sumoylation.</text>
</comment>
<keyword evidence="8" id="KW-0862">Zinc</keyword>
<evidence type="ECO:0000256" key="4">
    <source>
        <dbReference type="ARBA" id="ARBA00022679"/>
    </source>
</evidence>
<dbReference type="GO" id="GO:0008270">
    <property type="term" value="F:zinc ion binding"/>
    <property type="evidence" value="ECO:0007669"/>
    <property type="project" value="UniProtKB-KW"/>
</dbReference>
<evidence type="ECO:0008006" key="17">
    <source>
        <dbReference type="Google" id="ProtNLM"/>
    </source>
</evidence>
<keyword evidence="9" id="KW-0539">Nucleus</keyword>
<dbReference type="InterPro" id="IPR023321">
    <property type="entry name" value="PINIT"/>
</dbReference>
<keyword evidence="7" id="KW-0833">Ubl conjugation pathway</keyword>
<feature type="compositionally biased region" description="Polar residues" evidence="11">
    <location>
        <begin position="391"/>
        <end position="400"/>
    </location>
</feature>
<keyword evidence="5" id="KW-0479">Metal-binding</keyword>
<dbReference type="Gene3D" id="3.30.40.10">
    <property type="entry name" value="Zinc/RING finger domain, C3HC4 (zinc finger)"/>
    <property type="match status" value="1"/>
</dbReference>
<dbReference type="PANTHER" id="PTHR10782:SF4">
    <property type="entry name" value="TONALLI, ISOFORM E"/>
    <property type="match status" value="1"/>
</dbReference>
<evidence type="ECO:0000259" key="13">
    <source>
        <dbReference type="PROSITE" id="PS51044"/>
    </source>
</evidence>
<dbReference type="UniPathway" id="UPA00886"/>
<dbReference type="GO" id="GO:0016925">
    <property type="term" value="P:protein sumoylation"/>
    <property type="evidence" value="ECO:0007669"/>
    <property type="project" value="UniProtKB-UniPathway"/>
</dbReference>
<evidence type="ECO:0000256" key="1">
    <source>
        <dbReference type="ARBA" id="ARBA00004123"/>
    </source>
</evidence>
<dbReference type="InterPro" id="IPR003034">
    <property type="entry name" value="SAP_dom"/>
</dbReference>
<evidence type="ECO:0000256" key="11">
    <source>
        <dbReference type="SAM" id="MobiDB-lite"/>
    </source>
</evidence>
<name>A0A6A6U3N9_9PEZI</name>
<dbReference type="Pfam" id="PF02891">
    <property type="entry name" value="zf-MIZ"/>
    <property type="match status" value="1"/>
</dbReference>
<dbReference type="AlphaFoldDB" id="A0A6A6U3N9"/>
<keyword evidence="6 10" id="KW-0863">Zinc-finger</keyword>
<evidence type="ECO:0000256" key="7">
    <source>
        <dbReference type="ARBA" id="ARBA00022786"/>
    </source>
</evidence>
<dbReference type="PROSITE" id="PS51044">
    <property type="entry name" value="ZF_SP_RING"/>
    <property type="match status" value="1"/>
</dbReference>
<feature type="compositionally biased region" description="Acidic residues" evidence="11">
    <location>
        <begin position="404"/>
        <end position="414"/>
    </location>
</feature>
<organism evidence="15 16">
    <name type="scientific">Microthyrium microscopicum</name>
    <dbReference type="NCBI Taxonomy" id="703497"/>
    <lineage>
        <taxon>Eukaryota</taxon>
        <taxon>Fungi</taxon>
        <taxon>Dikarya</taxon>
        <taxon>Ascomycota</taxon>
        <taxon>Pezizomycotina</taxon>
        <taxon>Dothideomycetes</taxon>
        <taxon>Dothideomycetes incertae sedis</taxon>
        <taxon>Microthyriales</taxon>
        <taxon>Microthyriaceae</taxon>
        <taxon>Microthyrium</taxon>
    </lineage>
</organism>
<feature type="domain" description="PINIT" evidence="14">
    <location>
        <begin position="103"/>
        <end position="262"/>
    </location>
</feature>
<dbReference type="InterPro" id="IPR004181">
    <property type="entry name" value="Znf_MIZ"/>
</dbReference>
<dbReference type="Proteomes" id="UP000799302">
    <property type="component" value="Unassembled WGS sequence"/>
</dbReference>
<evidence type="ECO:0000313" key="16">
    <source>
        <dbReference type="Proteomes" id="UP000799302"/>
    </source>
</evidence>
<dbReference type="GO" id="GO:0000785">
    <property type="term" value="C:chromatin"/>
    <property type="evidence" value="ECO:0007669"/>
    <property type="project" value="TreeGrafter"/>
</dbReference>
<sequence length="567" mass="63345">MATPSSPSLTLLQDEINRRISRLVNTDLRILCREEKLTVSGKKADLLDRIRAKAQTLVSQGDLNALSLLRFRSEHPQHAVRNIAPPPIPSYSNSNSHSDRYAPHTTFSTPTHTTTMVGPRQNMTFKPSAFYTQQRVLGQFVLAVCQNHRNVMTHSITLSTSDANRMLSDQTCRVLLYGAPKNSSQPADIAFPQQLELKVNEHEIKANTRGIKGKAGSTKPVDITAFLKKRPDGQGSLNNKITVTYALTEKPFQMIVYLVEKATIDSLKAQVQLRAISKDRVLKEMRSKAEDPDLVATSFVMSLKDPVSFQRIQIPCRGSLCHHTRCFDLGTYLEMQEQAPQWDCPICSKQAAFSDLAVDLYVKEILDTSKSSESVTIEPDGRWADEVAGKSNRNSSNQEKATMYDDDDSDDDLVEIPGPRSNLVKAESPYTPLSLDRTPVPDPIQSNRPSKRKSEVIDLTISDDDDDEPIAKRRQFANPSGSRMSLPYQQVPSSIHRNPPSISSYEPLSFSFTNSNLPRTTGLPNQSSLNPMAPDFQRPTLAQNYHRTSPWQPNNNTGSNSYPNGRY</sequence>
<keyword evidence="16" id="KW-1185">Reference proteome</keyword>
<dbReference type="GO" id="GO:0005634">
    <property type="term" value="C:nucleus"/>
    <property type="evidence" value="ECO:0007669"/>
    <property type="project" value="UniProtKB-SubCell"/>
</dbReference>
<feature type="domain" description="SAP" evidence="12">
    <location>
        <begin position="20"/>
        <end position="54"/>
    </location>
</feature>
<dbReference type="GO" id="GO:0061665">
    <property type="term" value="F:SUMO ligase activity"/>
    <property type="evidence" value="ECO:0007669"/>
    <property type="project" value="TreeGrafter"/>
</dbReference>
<evidence type="ECO:0000256" key="6">
    <source>
        <dbReference type="ARBA" id="ARBA00022771"/>
    </source>
</evidence>
<evidence type="ECO:0000259" key="14">
    <source>
        <dbReference type="PROSITE" id="PS51466"/>
    </source>
</evidence>
<dbReference type="Gene3D" id="1.10.720.30">
    <property type="entry name" value="SAP domain"/>
    <property type="match status" value="1"/>
</dbReference>
<dbReference type="PANTHER" id="PTHR10782">
    <property type="entry name" value="ZINC FINGER MIZ DOMAIN-CONTAINING PROTEIN"/>
    <property type="match status" value="1"/>
</dbReference>
<proteinExistence type="inferred from homology"/>
<dbReference type="OrthoDB" id="28127at2759"/>
<dbReference type="Gene3D" id="2.60.120.780">
    <property type="entry name" value="PINIT domain"/>
    <property type="match status" value="1"/>
</dbReference>
<comment type="similarity">
    <text evidence="3">Belongs to the PIAS family.</text>
</comment>
<dbReference type="InterPro" id="IPR038654">
    <property type="entry name" value="PINIT_sf"/>
</dbReference>
<accession>A0A6A6U3N9</accession>
<dbReference type="PROSITE" id="PS50800">
    <property type="entry name" value="SAP"/>
    <property type="match status" value="1"/>
</dbReference>
<reference evidence="15" key="1">
    <citation type="journal article" date="2020" name="Stud. Mycol.">
        <title>101 Dothideomycetes genomes: a test case for predicting lifestyles and emergence of pathogens.</title>
        <authorList>
            <person name="Haridas S."/>
            <person name="Albert R."/>
            <person name="Binder M."/>
            <person name="Bloem J."/>
            <person name="Labutti K."/>
            <person name="Salamov A."/>
            <person name="Andreopoulos B."/>
            <person name="Baker S."/>
            <person name="Barry K."/>
            <person name="Bills G."/>
            <person name="Bluhm B."/>
            <person name="Cannon C."/>
            <person name="Castanera R."/>
            <person name="Culley D."/>
            <person name="Daum C."/>
            <person name="Ezra D."/>
            <person name="Gonzalez J."/>
            <person name="Henrissat B."/>
            <person name="Kuo A."/>
            <person name="Liang C."/>
            <person name="Lipzen A."/>
            <person name="Lutzoni F."/>
            <person name="Magnuson J."/>
            <person name="Mondo S."/>
            <person name="Nolan M."/>
            <person name="Ohm R."/>
            <person name="Pangilinan J."/>
            <person name="Park H.-J."/>
            <person name="Ramirez L."/>
            <person name="Alfaro M."/>
            <person name="Sun H."/>
            <person name="Tritt A."/>
            <person name="Yoshinaga Y."/>
            <person name="Zwiers L.-H."/>
            <person name="Turgeon B."/>
            <person name="Goodwin S."/>
            <person name="Spatafora J."/>
            <person name="Crous P."/>
            <person name="Grigoriev I."/>
        </authorList>
    </citation>
    <scope>NUCLEOTIDE SEQUENCE</scope>
    <source>
        <strain evidence="15">CBS 115976</strain>
    </source>
</reference>
<feature type="domain" description="SP-RING-type" evidence="13">
    <location>
        <begin position="290"/>
        <end position="371"/>
    </location>
</feature>
<feature type="region of interest" description="Disordered" evidence="11">
    <location>
        <begin position="545"/>
        <end position="567"/>
    </location>
</feature>
<dbReference type="PROSITE" id="PS51466">
    <property type="entry name" value="PINIT"/>
    <property type="match status" value="1"/>
</dbReference>
<dbReference type="Pfam" id="PF02037">
    <property type="entry name" value="SAP"/>
    <property type="match status" value="1"/>
</dbReference>
<evidence type="ECO:0000256" key="2">
    <source>
        <dbReference type="ARBA" id="ARBA00004718"/>
    </source>
</evidence>
<dbReference type="InterPro" id="IPR013083">
    <property type="entry name" value="Znf_RING/FYVE/PHD"/>
</dbReference>
<evidence type="ECO:0000256" key="3">
    <source>
        <dbReference type="ARBA" id="ARBA00005383"/>
    </source>
</evidence>
<feature type="compositionally biased region" description="Basic and acidic residues" evidence="11">
    <location>
        <begin position="379"/>
        <end position="388"/>
    </location>
</feature>
<evidence type="ECO:0000256" key="5">
    <source>
        <dbReference type="ARBA" id="ARBA00022723"/>
    </source>
</evidence>
<protein>
    <recommendedName>
        <fullName evidence="17">E3 SUMO-protein ligase PIAS1</fullName>
    </recommendedName>
</protein>
<evidence type="ECO:0000256" key="10">
    <source>
        <dbReference type="PROSITE-ProRule" id="PRU00452"/>
    </source>
</evidence>
<dbReference type="Pfam" id="PF14324">
    <property type="entry name" value="PINIT"/>
    <property type="match status" value="1"/>
</dbReference>